<dbReference type="Pfam" id="PF19305">
    <property type="entry name" value="MmgE_PrpD_C"/>
    <property type="match status" value="1"/>
</dbReference>
<reference evidence="5" key="1">
    <citation type="submission" date="2022-10" db="EMBL/GenBank/DDBJ databases">
        <title>The complete genomes of actinobacterial strains from the NBC collection.</title>
        <authorList>
            <person name="Joergensen T.S."/>
            <person name="Alvarez Arevalo M."/>
            <person name="Sterndorff E.B."/>
            <person name="Faurdal D."/>
            <person name="Vuksanovic O."/>
            <person name="Mourched A.-S."/>
            <person name="Charusanti P."/>
            <person name="Shaw S."/>
            <person name="Blin K."/>
            <person name="Weber T."/>
        </authorList>
    </citation>
    <scope>NUCLEOTIDE SEQUENCE</scope>
    <source>
        <strain evidence="5">NBC_00003</strain>
    </source>
</reference>
<feature type="compositionally biased region" description="Low complexity" evidence="2">
    <location>
        <begin position="507"/>
        <end position="522"/>
    </location>
</feature>
<dbReference type="Pfam" id="PF03972">
    <property type="entry name" value="MmgE_PrpD_N"/>
    <property type="match status" value="1"/>
</dbReference>
<accession>A0AAU2UYN0</accession>
<dbReference type="InterPro" id="IPR042188">
    <property type="entry name" value="MmgE/PrpD_sf_2"/>
</dbReference>
<evidence type="ECO:0000256" key="2">
    <source>
        <dbReference type="SAM" id="MobiDB-lite"/>
    </source>
</evidence>
<dbReference type="InterPro" id="IPR036148">
    <property type="entry name" value="MmgE/PrpD_sf"/>
</dbReference>
<gene>
    <name evidence="5" type="ORF">OG549_05150</name>
</gene>
<dbReference type="EMBL" id="CP108318">
    <property type="protein sequence ID" value="WTW60074.1"/>
    <property type="molecule type" value="Genomic_DNA"/>
</dbReference>
<dbReference type="AlphaFoldDB" id="A0AAU2UYN0"/>
<proteinExistence type="inferred from homology"/>
<organism evidence="5">
    <name type="scientific">Streptomyces sp. NBC_00003</name>
    <dbReference type="NCBI Taxonomy" id="2903608"/>
    <lineage>
        <taxon>Bacteria</taxon>
        <taxon>Bacillati</taxon>
        <taxon>Actinomycetota</taxon>
        <taxon>Actinomycetes</taxon>
        <taxon>Kitasatosporales</taxon>
        <taxon>Streptomycetaceae</taxon>
        <taxon>Streptomyces</taxon>
    </lineage>
</organism>
<name>A0AAU2UYN0_9ACTN</name>
<feature type="region of interest" description="Disordered" evidence="2">
    <location>
        <begin position="499"/>
        <end position="525"/>
    </location>
</feature>
<evidence type="ECO:0000256" key="1">
    <source>
        <dbReference type="ARBA" id="ARBA00006174"/>
    </source>
</evidence>
<dbReference type="PANTHER" id="PTHR16943">
    <property type="entry name" value="2-METHYLCITRATE DEHYDRATASE-RELATED"/>
    <property type="match status" value="1"/>
</dbReference>
<sequence length="690" mass="72292">MTEPPLLTQLASWASQLEVSDAPDRVVAHLRSQLLSQLAAARAGYCHPLGEKITQAYGSALQGDPERAAHSLAMATICLDFDDTAYAGHLSHSCVNVPLVYARPLGLDGRRLATAILAANECAARITAAATLGPFRGQTAGHTHLAGAVAGRLRAESALTDIWVNALGLAFTTPTWTLPRGFFTTDAKLCTAAVPVRIGLGACDGARAGLTGPADVLEHPQGFLHRFAALPLPEEAVGGLGTLWYTETLSYKVHPGSAYLSAAIDCAAQLGVQARELVVDDIAEVVVEGSLFTSGLDRLTNSEPAGPHSSVAALNFSVPYNVATALLTGSLEPADLAPPDVARPERWALAAKVRTVHDPTLSRAALLGTAPLGQALRRAGQRAAGWAGAAGREAVDALPPDWLAPADDFRWATKDLGARVTVRLHDGRELRAERRTAVGAAGSTDGPGHEELARRKFLRCGGKPEVFELIGNLTELDASEVAHLVELALGDLGEGVSIRRVQPGRPTPASSAAEPGEAGSSPLRKPEAMWDTAGLESAYDGLFRAMAFRTGLGAAADGAARDDIDRTLAHLALSDRLLAGVARQVLDGAQAPVLDNAAATDPAAIDALITAADRVVLAELVRRNAAEFVGLLARTPDRRQAADVRVRLVNGAGEELFSGSVPWGEIVRMRAEEQLPGHAARINPPEEHTG</sequence>
<dbReference type="GO" id="GO:0016829">
    <property type="term" value="F:lyase activity"/>
    <property type="evidence" value="ECO:0007669"/>
    <property type="project" value="InterPro"/>
</dbReference>
<dbReference type="InterPro" id="IPR042183">
    <property type="entry name" value="MmgE/PrpD_sf_1"/>
</dbReference>
<protein>
    <submittedName>
        <fullName evidence="5">MmgE/PrpD family protein</fullName>
    </submittedName>
</protein>
<dbReference type="InterPro" id="IPR045337">
    <property type="entry name" value="MmgE_PrpD_C"/>
</dbReference>
<evidence type="ECO:0000259" key="3">
    <source>
        <dbReference type="Pfam" id="PF03972"/>
    </source>
</evidence>
<comment type="similarity">
    <text evidence="1">Belongs to the PrpD family.</text>
</comment>
<dbReference type="Gene3D" id="3.30.1330.120">
    <property type="entry name" value="2-methylcitrate dehydratase PrpD"/>
    <property type="match status" value="1"/>
</dbReference>
<dbReference type="PANTHER" id="PTHR16943:SF8">
    <property type="entry name" value="2-METHYLCITRATE DEHYDRATASE"/>
    <property type="match status" value="1"/>
</dbReference>
<dbReference type="InterPro" id="IPR045336">
    <property type="entry name" value="MmgE_PrpD_N"/>
</dbReference>
<dbReference type="InterPro" id="IPR005656">
    <property type="entry name" value="MmgE_PrpD"/>
</dbReference>
<evidence type="ECO:0000259" key="4">
    <source>
        <dbReference type="Pfam" id="PF19305"/>
    </source>
</evidence>
<dbReference type="SUPFAM" id="SSF103378">
    <property type="entry name" value="2-methylcitrate dehydratase PrpD"/>
    <property type="match status" value="1"/>
</dbReference>
<feature type="domain" description="MmgE/PrpD N-terminal" evidence="3">
    <location>
        <begin position="9"/>
        <end position="228"/>
    </location>
</feature>
<evidence type="ECO:0000313" key="5">
    <source>
        <dbReference type="EMBL" id="WTW60074.1"/>
    </source>
</evidence>
<feature type="domain" description="MmgE/PrpD C-terminal" evidence="4">
    <location>
        <begin position="254"/>
        <end position="364"/>
    </location>
</feature>
<dbReference type="Gene3D" id="1.10.4100.10">
    <property type="entry name" value="2-methylcitrate dehydratase PrpD"/>
    <property type="match status" value="1"/>
</dbReference>